<name>A0AAQ3JUV9_9LILI</name>
<organism evidence="1 2">
    <name type="scientific">Canna indica</name>
    <name type="common">Indian-shot</name>
    <dbReference type="NCBI Taxonomy" id="4628"/>
    <lineage>
        <taxon>Eukaryota</taxon>
        <taxon>Viridiplantae</taxon>
        <taxon>Streptophyta</taxon>
        <taxon>Embryophyta</taxon>
        <taxon>Tracheophyta</taxon>
        <taxon>Spermatophyta</taxon>
        <taxon>Magnoliopsida</taxon>
        <taxon>Liliopsida</taxon>
        <taxon>Zingiberales</taxon>
        <taxon>Cannaceae</taxon>
        <taxon>Canna</taxon>
    </lineage>
</organism>
<evidence type="ECO:0000313" key="1">
    <source>
        <dbReference type="EMBL" id="WOK95459.1"/>
    </source>
</evidence>
<keyword evidence="2" id="KW-1185">Reference proteome</keyword>
<dbReference type="AlphaFoldDB" id="A0AAQ3JUV9"/>
<proteinExistence type="predicted"/>
<dbReference type="Proteomes" id="UP001327560">
    <property type="component" value="Chromosome 1"/>
</dbReference>
<dbReference type="PANTHER" id="PTHR34570:SF12">
    <property type="entry name" value="EXPRESSED PROTEIN"/>
    <property type="match status" value="1"/>
</dbReference>
<sequence length="110" mass="12809">MGRQSNDSIVLNSSIALLQERFKQLQRDRERREERELRRSSVFRSQSVQREQLPEWLFASSPTGRRYGWDRHYMESSPQPVSLDTSLSVGFSRSSALGNETEHVDTSLHL</sequence>
<accession>A0AAQ3JUV9</accession>
<dbReference type="EMBL" id="CP136890">
    <property type="protein sequence ID" value="WOK95459.1"/>
    <property type="molecule type" value="Genomic_DNA"/>
</dbReference>
<evidence type="ECO:0000313" key="2">
    <source>
        <dbReference type="Proteomes" id="UP001327560"/>
    </source>
</evidence>
<gene>
    <name evidence="1" type="ORF">Cni_G04166</name>
</gene>
<reference evidence="1 2" key="1">
    <citation type="submission" date="2023-10" db="EMBL/GenBank/DDBJ databases">
        <title>Chromosome-scale genome assembly provides insights into flower coloration mechanisms of Canna indica.</title>
        <authorList>
            <person name="Li C."/>
        </authorList>
    </citation>
    <scope>NUCLEOTIDE SEQUENCE [LARGE SCALE GENOMIC DNA]</scope>
    <source>
        <tissue evidence="1">Flower</tissue>
    </source>
</reference>
<dbReference type="PANTHER" id="PTHR34570">
    <property type="entry name" value="OS03G0593100 PROTEIN"/>
    <property type="match status" value="1"/>
</dbReference>
<protein>
    <submittedName>
        <fullName evidence="1">Uncharacterized protein</fullName>
    </submittedName>
</protein>